<accession>K6D355</accession>
<comment type="caution">
    <text evidence="2">The sequence shown here is derived from an EMBL/GenBank/DDBJ whole genome shotgun (WGS) entry which is preliminary data.</text>
</comment>
<feature type="transmembrane region" description="Helical" evidence="1">
    <location>
        <begin position="66"/>
        <end position="87"/>
    </location>
</feature>
<feature type="transmembrane region" description="Helical" evidence="1">
    <location>
        <begin position="36"/>
        <end position="54"/>
    </location>
</feature>
<evidence type="ECO:0000313" key="3">
    <source>
        <dbReference type="Proteomes" id="UP000006316"/>
    </source>
</evidence>
<keyword evidence="3" id="KW-1185">Reference proteome</keyword>
<dbReference type="RefSeq" id="WP_007085729.1">
    <property type="nucleotide sequence ID" value="NZ_AJLS01000097.1"/>
</dbReference>
<reference evidence="2 3" key="1">
    <citation type="journal article" date="2012" name="Front. Microbiol.">
        <title>Redundancy and modularity in membrane-associated dissimilatory nitrate reduction in Bacillus.</title>
        <authorList>
            <person name="Heylen K."/>
            <person name="Keltjens J."/>
        </authorList>
    </citation>
    <scope>NUCLEOTIDE SEQUENCE [LARGE SCALE GENOMIC DNA]</scope>
    <source>
        <strain evidence="3">LMG 21833T</strain>
    </source>
</reference>
<dbReference type="AlphaFoldDB" id="K6D355"/>
<sequence>MNENKKALYFSIILGTIGNILIAIATMKYLVKENDILGYGIILFGLVLTNLYISDLEKKAGIRKKLTLIRVFFVTLSLFISALYFFYY</sequence>
<dbReference type="eggNOG" id="ENOG502ZQN6">
    <property type="taxonomic scope" value="Bacteria"/>
</dbReference>
<evidence type="ECO:0000256" key="1">
    <source>
        <dbReference type="SAM" id="Phobius"/>
    </source>
</evidence>
<dbReference type="Proteomes" id="UP000006316">
    <property type="component" value="Unassembled WGS sequence"/>
</dbReference>
<keyword evidence="1" id="KW-1133">Transmembrane helix</keyword>
<dbReference type="EMBL" id="AJLS01000097">
    <property type="protein sequence ID" value="EKN66937.1"/>
    <property type="molecule type" value="Genomic_DNA"/>
</dbReference>
<keyword evidence="1" id="KW-0812">Transmembrane</keyword>
<protein>
    <submittedName>
        <fullName evidence="2">Uncharacterized protein</fullName>
    </submittedName>
</protein>
<name>K6D355_9BACI</name>
<dbReference type="OrthoDB" id="2428552at2"/>
<organism evidence="2 3">
    <name type="scientific">Neobacillus bataviensis LMG 21833</name>
    <dbReference type="NCBI Taxonomy" id="1117379"/>
    <lineage>
        <taxon>Bacteria</taxon>
        <taxon>Bacillati</taxon>
        <taxon>Bacillota</taxon>
        <taxon>Bacilli</taxon>
        <taxon>Bacillales</taxon>
        <taxon>Bacillaceae</taxon>
        <taxon>Neobacillus</taxon>
    </lineage>
</organism>
<keyword evidence="1" id="KW-0472">Membrane</keyword>
<evidence type="ECO:0000313" key="2">
    <source>
        <dbReference type="EMBL" id="EKN66937.1"/>
    </source>
</evidence>
<gene>
    <name evidence="2" type="ORF">BABA_13652</name>
</gene>
<dbReference type="PATRIC" id="fig|1117379.3.peg.2819"/>
<feature type="transmembrane region" description="Helical" evidence="1">
    <location>
        <begin position="7"/>
        <end position="30"/>
    </location>
</feature>
<proteinExistence type="predicted"/>